<gene>
    <name evidence="1" type="ORF">COT54_02200</name>
</gene>
<dbReference type="AlphaFoldDB" id="A0A2H0WZ11"/>
<comment type="caution">
    <text evidence="1">The sequence shown here is derived from an EMBL/GenBank/DDBJ whole genome shotgun (WGS) entry which is preliminary data.</text>
</comment>
<protein>
    <submittedName>
        <fullName evidence="1">Uncharacterized protein</fullName>
    </submittedName>
</protein>
<name>A0A2H0WZ11_9BACT</name>
<proteinExistence type="predicted"/>
<dbReference type="EMBL" id="PEYY01000086">
    <property type="protein sequence ID" value="PIS17913.1"/>
    <property type="molecule type" value="Genomic_DNA"/>
</dbReference>
<dbReference type="Proteomes" id="UP000229574">
    <property type="component" value="Unassembled WGS sequence"/>
</dbReference>
<reference evidence="2" key="1">
    <citation type="submission" date="2017-09" db="EMBL/GenBank/DDBJ databases">
        <title>Depth-based differentiation of microbial function through sediment-hosted aquifers and enrichment of novel symbionts in the deep terrestrial subsurface.</title>
        <authorList>
            <person name="Probst A.J."/>
            <person name="Ladd B."/>
            <person name="Jarett J.K."/>
            <person name="Geller-Mcgrath D.E."/>
            <person name="Sieber C.M.K."/>
            <person name="Emerson J.B."/>
            <person name="Anantharaman K."/>
            <person name="Thomas B.C."/>
            <person name="Malmstrom R."/>
            <person name="Stieglmeier M."/>
            <person name="Klingl A."/>
            <person name="Woyke T."/>
            <person name="Ryan C.M."/>
            <person name="Banfield J.F."/>
        </authorList>
    </citation>
    <scope>NUCLEOTIDE SEQUENCE [LARGE SCALE GENOMIC DNA]</scope>
</reference>
<evidence type="ECO:0000313" key="2">
    <source>
        <dbReference type="Proteomes" id="UP000229574"/>
    </source>
</evidence>
<sequence>MKLKLLVITIIVSLLAFVVYQKYTEYSSLRSIDSYESCAATKGSVIQESYPATCITRLGIHFTQPTPNITLKPQSTSEINIPQISQQDLQQGWYWGDVDQKKPGTPSDWRYSDLGKSSCWHKPSVICSP</sequence>
<organism evidence="1 2">
    <name type="scientific">Candidatus Collierbacteria bacterium CG09_land_8_20_14_0_10_46_12</name>
    <dbReference type="NCBI Taxonomy" id="1974533"/>
    <lineage>
        <taxon>Bacteria</taxon>
        <taxon>Candidatus Collieribacteriota</taxon>
    </lineage>
</organism>
<evidence type="ECO:0000313" key="1">
    <source>
        <dbReference type="EMBL" id="PIS17913.1"/>
    </source>
</evidence>
<accession>A0A2H0WZ11</accession>